<dbReference type="STRING" id="4781.A0A0P1ANZ9"/>
<dbReference type="PANTHER" id="PTHR33946">
    <property type="match status" value="1"/>
</dbReference>
<feature type="chain" id="PRO_5006058814" description="RxLR-like protein" evidence="2">
    <location>
        <begin position="21"/>
        <end position="509"/>
    </location>
</feature>
<feature type="region of interest" description="Disordered" evidence="1">
    <location>
        <begin position="30"/>
        <end position="58"/>
    </location>
</feature>
<dbReference type="RefSeq" id="XP_024579096.1">
    <property type="nucleotide sequence ID" value="XM_024728639.1"/>
</dbReference>
<dbReference type="Proteomes" id="UP000054928">
    <property type="component" value="Unassembled WGS sequence"/>
</dbReference>
<feature type="region of interest" description="Disordered" evidence="1">
    <location>
        <begin position="406"/>
        <end position="450"/>
    </location>
</feature>
<dbReference type="AlphaFoldDB" id="A0A0P1ANZ9"/>
<proteinExistence type="predicted"/>
<name>A0A0P1ANZ9_PLAHL</name>
<organism evidence="3 4">
    <name type="scientific">Plasmopara halstedii</name>
    <name type="common">Downy mildew of sunflower</name>
    <dbReference type="NCBI Taxonomy" id="4781"/>
    <lineage>
        <taxon>Eukaryota</taxon>
        <taxon>Sar</taxon>
        <taxon>Stramenopiles</taxon>
        <taxon>Oomycota</taxon>
        <taxon>Peronosporomycetes</taxon>
        <taxon>Peronosporales</taxon>
        <taxon>Peronosporaceae</taxon>
        <taxon>Plasmopara</taxon>
    </lineage>
</organism>
<evidence type="ECO:0000313" key="3">
    <source>
        <dbReference type="EMBL" id="CEG42727.1"/>
    </source>
</evidence>
<dbReference type="PANTHER" id="PTHR33946:SF4">
    <property type="entry name" value="COAGULATION FACTOR XI"/>
    <property type="match status" value="1"/>
</dbReference>
<reference evidence="4" key="1">
    <citation type="submission" date="2014-09" db="EMBL/GenBank/DDBJ databases">
        <authorList>
            <person name="Sharma Rahul"/>
            <person name="Thines Marco"/>
        </authorList>
    </citation>
    <scope>NUCLEOTIDE SEQUENCE [LARGE SCALE GENOMIC DNA]</scope>
</reference>
<feature type="signal peptide" evidence="2">
    <location>
        <begin position="1"/>
        <end position="20"/>
    </location>
</feature>
<feature type="compositionally biased region" description="Low complexity" evidence="1">
    <location>
        <begin position="36"/>
        <end position="53"/>
    </location>
</feature>
<dbReference type="GeneID" id="36408034"/>
<dbReference type="OMA" id="YLQRDCI"/>
<accession>A0A0P1ANZ9</accession>
<protein>
    <recommendedName>
        <fullName evidence="5">RxLR-like protein</fullName>
    </recommendedName>
</protein>
<keyword evidence="4" id="KW-1185">Reference proteome</keyword>
<evidence type="ECO:0000256" key="1">
    <source>
        <dbReference type="SAM" id="MobiDB-lite"/>
    </source>
</evidence>
<sequence>MWRLFGLHCVLNALITDVTSAVMDLEQVDDSSGNVSGSIGTTTDTSSSTPSSDSNDDWHMKPVVSIQARVQGDAPVWNKKAQMWVSKFGDTTEAAYMNNLDSVNTASVEGALMFVQAEGINVKEQSVKCERKNKMQYIVFYELTIVQPTYGIKYYESHTTPEYGEFVAMDGGKCTDEGSDLSKNCKVYYGLDGELNIGPMVGSNLQASEPRAPYPGNYWFSYPGSCAQKLRAEKTTKCRAKYSGGLCAIGDQPDGEKCTFSYKILGYLNIDDLVGITKMGYRSYTEFCEDGGIEFKATNNGSGFEVEESIDFWKNPCDEEANAARTAKMVKMYNKMVNGGTVDNMLPLPSIDSLTSANPKCEENSAQCANAPNGCTRILYSQVCSVCSPSDNCDISSQTSFSFPDLKLPTDKSKKKSSRDVKGDGTMSKNMNFERATALSRDNNHNESESMAGIHSARYSDNYIGEFSESHTDNKPGYRTETELRSSSASIIKNSIVGAFIVLVASCLL</sequence>
<evidence type="ECO:0008006" key="5">
    <source>
        <dbReference type="Google" id="ProtNLM"/>
    </source>
</evidence>
<dbReference type="EMBL" id="CCYD01000645">
    <property type="protein sequence ID" value="CEG42727.1"/>
    <property type="molecule type" value="Genomic_DNA"/>
</dbReference>
<keyword evidence="2" id="KW-0732">Signal</keyword>
<evidence type="ECO:0000313" key="4">
    <source>
        <dbReference type="Proteomes" id="UP000054928"/>
    </source>
</evidence>
<dbReference type="OrthoDB" id="159388at2759"/>
<feature type="compositionally biased region" description="Basic and acidic residues" evidence="1">
    <location>
        <begin position="408"/>
        <end position="423"/>
    </location>
</feature>
<evidence type="ECO:0000256" key="2">
    <source>
        <dbReference type="SAM" id="SignalP"/>
    </source>
</evidence>